<feature type="domain" description="DUF2059" evidence="2">
    <location>
        <begin position="118"/>
        <end position="174"/>
    </location>
</feature>
<reference evidence="3 4" key="1">
    <citation type="submission" date="2019-03" db="EMBL/GenBank/DDBJ databases">
        <title>Draft Genome Sequence of Massilia arenosa sp. nov., a Novel Massilia Species Isolated from a Sandy-loam Maize Soil.</title>
        <authorList>
            <person name="Raths R."/>
            <person name="Peta V."/>
            <person name="Bucking H."/>
        </authorList>
    </citation>
    <scope>NUCLEOTIDE SEQUENCE [LARGE SCALE GENOMIC DNA]</scope>
    <source>
        <strain evidence="3 4">MC02</strain>
    </source>
</reference>
<organism evidence="3 4">
    <name type="scientific">Zemynaea arenosa</name>
    <dbReference type="NCBI Taxonomy" id="2561931"/>
    <lineage>
        <taxon>Bacteria</taxon>
        <taxon>Pseudomonadati</taxon>
        <taxon>Pseudomonadota</taxon>
        <taxon>Betaproteobacteria</taxon>
        <taxon>Burkholderiales</taxon>
        <taxon>Oxalobacteraceae</taxon>
        <taxon>Telluria group</taxon>
        <taxon>Zemynaea</taxon>
    </lineage>
</organism>
<dbReference type="EMBL" id="SPVF01000198">
    <property type="protein sequence ID" value="TFW16893.1"/>
    <property type="molecule type" value="Genomic_DNA"/>
</dbReference>
<dbReference type="OrthoDB" id="8589964at2"/>
<accession>A0A4Y9SBA5</accession>
<dbReference type="InterPro" id="IPR018637">
    <property type="entry name" value="DUF2059"/>
</dbReference>
<evidence type="ECO:0000256" key="1">
    <source>
        <dbReference type="SAM" id="SignalP"/>
    </source>
</evidence>
<keyword evidence="4" id="KW-1185">Reference proteome</keyword>
<gene>
    <name evidence="3" type="ORF">E4L96_15450</name>
</gene>
<evidence type="ECO:0000313" key="4">
    <source>
        <dbReference type="Proteomes" id="UP000298438"/>
    </source>
</evidence>
<feature type="chain" id="PRO_5021472836" evidence="1">
    <location>
        <begin position="22"/>
        <end position="187"/>
    </location>
</feature>
<protein>
    <submittedName>
        <fullName evidence="3">DUF2059 domain-containing protein</fullName>
    </submittedName>
</protein>
<sequence length="187" mass="20306">MKKMLAAVIASFAFAIPSVHAQTAQTAPAAAAPDPAALQAAREMLSSMHYEDTAARMMQQISAQMPQMMQQSALATINGNTKLTPDERKKAIEKLNAELPKMTAAMQSLFGDGTLIRELIAETAPLYARHFTADELHQLAAFYASPLGVKMMAEMPQIAGESMQISQRVMMPRIQAMAAKLVNENVK</sequence>
<feature type="signal peptide" evidence="1">
    <location>
        <begin position="1"/>
        <end position="21"/>
    </location>
</feature>
<dbReference type="RefSeq" id="WP_135208116.1">
    <property type="nucleotide sequence ID" value="NZ_SPVF01000198.1"/>
</dbReference>
<keyword evidence="1" id="KW-0732">Signal</keyword>
<dbReference type="Proteomes" id="UP000298438">
    <property type="component" value="Unassembled WGS sequence"/>
</dbReference>
<comment type="caution">
    <text evidence="3">The sequence shown here is derived from an EMBL/GenBank/DDBJ whole genome shotgun (WGS) entry which is preliminary data.</text>
</comment>
<evidence type="ECO:0000313" key="3">
    <source>
        <dbReference type="EMBL" id="TFW16893.1"/>
    </source>
</evidence>
<dbReference type="Pfam" id="PF09832">
    <property type="entry name" value="DUF2059"/>
    <property type="match status" value="1"/>
</dbReference>
<proteinExistence type="predicted"/>
<evidence type="ECO:0000259" key="2">
    <source>
        <dbReference type="Pfam" id="PF09832"/>
    </source>
</evidence>
<name>A0A4Y9SBA5_9BURK</name>
<dbReference type="AlphaFoldDB" id="A0A4Y9SBA5"/>